<gene>
    <name evidence="1" type="ORF">Bpfe_008228</name>
</gene>
<accession>A0AAD8BYS2</accession>
<name>A0AAD8BYS2_BIOPF</name>
<evidence type="ECO:0000313" key="2">
    <source>
        <dbReference type="Proteomes" id="UP001233172"/>
    </source>
</evidence>
<reference evidence="1" key="2">
    <citation type="submission" date="2023-04" db="EMBL/GenBank/DDBJ databases">
        <authorList>
            <person name="Bu L."/>
            <person name="Lu L."/>
            <person name="Laidemitt M.R."/>
            <person name="Zhang S.M."/>
            <person name="Mutuku M."/>
            <person name="Mkoji G."/>
            <person name="Steinauer M."/>
            <person name="Loker E.S."/>
        </authorList>
    </citation>
    <scope>NUCLEOTIDE SEQUENCE</scope>
    <source>
        <strain evidence="1">KasaAsao</strain>
        <tissue evidence="1">Whole Snail</tissue>
    </source>
</reference>
<comment type="caution">
    <text evidence="1">The sequence shown here is derived from an EMBL/GenBank/DDBJ whole genome shotgun (WGS) entry which is preliminary data.</text>
</comment>
<evidence type="ECO:0000313" key="1">
    <source>
        <dbReference type="EMBL" id="KAK0062557.1"/>
    </source>
</evidence>
<sequence>MLTVSEAKSEPAVESTFISVNNVNADTDDGSDKSIYDPTAASNLLWKKTEYYTRFDDSLTYSKDSDIKSDTGD</sequence>
<protein>
    <submittedName>
        <fullName evidence="1">Uncharacterized protein</fullName>
    </submittedName>
</protein>
<dbReference type="EMBL" id="JASAOG010000025">
    <property type="protein sequence ID" value="KAK0062557.1"/>
    <property type="molecule type" value="Genomic_DNA"/>
</dbReference>
<keyword evidence="2" id="KW-1185">Reference proteome</keyword>
<reference evidence="1" key="1">
    <citation type="journal article" date="2023" name="PLoS Negl. Trop. Dis.">
        <title>A genome sequence for Biomphalaria pfeifferi, the major vector snail for the human-infecting parasite Schistosoma mansoni.</title>
        <authorList>
            <person name="Bu L."/>
            <person name="Lu L."/>
            <person name="Laidemitt M.R."/>
            <person name="Zhang S.M."/>
            <person name="Mutuku M."/>
            <person name="Mkoji G."/>
            <person name="Steinauer M."/>
            <person name="Loker E.S."/>
        </authorList>
    </citation>
    <scope>NUCLEOTIDE SEQUENCE</scope>
    <source>
        <strain evidence="1">KasaAsao</strain>
    </source>
</reference>
<proteinExistence type="predicted"/>
<organism evidence="1 2">
    <name type="scientific">Biomphalaria pfeifferi</name>
    <name type="common">Bloodfluke planorb</name>
    <name type="synonym">Freshwater snail</name>
    <dbReference type="NCBI Taxonomy" id="112525"/>
    <lineage>
        <taxon>Eukaryota</taxon>
        <taxon>Metazoa</taxon>
        <taxon>Spiralia</taxon>
        <taxon>Lophotrochozoa</taxon>
        <taxon>Mollusca</taxon>
        <taxon>Gastropoda</taxon>
        <taxon>Heterobranchia</taxon>
        <taxon>Euthyneura</taxon>
        <taxon>Panpulmonata</taxon>
        <taxon>Hygrophila</taxon>
        <taxon>Lymnaeoidea</taxon>
        <taxon>Planorbidae</taxon>
        <taxon>Biomphalaria</taxon>
    </lineage>
</organism>
<dbReference type="AlphaFoldDB" id="A0AAD8BYS2"/>
<dbReference type="Proteomes" id="UP001233172">
    <property type="component" value="Unassembled WGS sequence"/>
</dbReference>